<dbReference type="InterPro" id="IPR012462">
    <property type="entry name" value="UFSP1/2_DUB_cat"/>
</dbReference>
<dbReference type="STRING" id="212602.A0A420I2A8"/>
<reference evidence="4 5" key="1">
    <citation type="journal article" date="2018" name="BMC Genomics">
        <title>Comparative genome analyses reveal sequence features reflecting distinct modes of host-adaptation between dicot and monocot powdery mildew.</title>
        <authorList>
            <person name="Wu Y."/>
            <person name="Ma X."/>
            <person name="Pan Z."/>
            <person name="Kale S.D."/>
            <person name="Song Y."/>
            <person name="King H."/>
            <person name="Zhang Q."/>
            <person name="Presley C."/>
            <person name="Deng X."/>
            <person name="Wei C.I."/>
            <person name="Xiao S."/>
        </authorList>
    </citation>
    <scope>NUCLEOTIDE SEQUENCE [LARGE SCALE GENOMIC DNA]</scope>
    <source>
        <strain evidence="4">UMSG2</strain>
    </source>
</reference>
<protein>
    <submittedName>
        <fullName evidence="4">Putative transcription factor c2h2</fullName>
    </submittedName>
</protein>
<name>A0A420I2A8_9PEZI</name>
<dbReference type="OrthoDB" id="288987at2759"/>
<evidence type="ECO:0000256" key="2">
    <source>
        <dbReference type="SAM" id="MobiDB-lite"/>
    </source>
</evidence>
<dbReference type="EMBL" id="MCFK01002336">
    <property type="protein sequence ID" value="RKF63787.1"/>
    <property type="molecule type" value="Genomic_DNA"/>
</dbReference>
<keyword evidence="1" id="KW-0378">Hydrolase</keyword>
<dbReference type="GO" id="GO:0016787">
    <property type="term" value="F:hydrolase activity"/>
    <property type="evidence" value="ECO:0007669"/>
    <property type="project" value="UniProtKB-KW"/>
</dbReference>
<accession>A0A420I2A8</accession>
<sequence length="469" mass="53377">MMGSLRSIFCPFCGIETFSDYEIMLHLETFHPEGETSPFVVQENYIISNSKVNDVDSKTDDTLYLKDEASNLELLQGTKDEIKCLEENQTELNTATATLTNEFLPSNVITPAKSYDDEQEEIVFKPRCLRSRRKNQKNIHSNSVKISETRSKPESSSQEVCRRLGKSDLGPHAHEDKMPGWLIKLLKEQDGVNKTIKRTQNGISKDIQICPNMMMGIIPLLVHLLSEDKSTLYAYTCHPCVRHVSRLKREALDGFCGYRNIQMMTSYIVSTESQGCEILGNKIPSIFDIQDYIEMAWDLGFNSHGRIETNGIRGTRKYIGTSEAQAMFCGLGIPCEVQGITKCKITDIPAYELLLTAVEDYFSCNFADMESKVRCTYLPPIYFQHQGHSMTIVGFEKRSDGSRLLIVFDPRYFNSSKSMELFDRASINVRSDAFLGAYRKGISYLKRFKEFEILKLLRPSSNSIATERT</sequence>
<comment type="caution">
    <text evidence="4">The sequence shown here is derived from an EMBL/GenBank/DDBJ whole genome shotgun (WGS) entry which is preliminary data.</text>
</comment>
<feature type="domain" description="UFSP1/2/DUB catalytic" evidence="3">
    <location>
        <begin position="232"/>
        <end position="454"/>
    </location>
</feature>
<gene>
    <name evidence="4" type="ORF">OnM2_023072</name>
</gene>
<dbReference type="Gene3D" id="3.90.70.130">
    <property type="match status" value="1"/>
</dbReference>
<evidence type="ECO:0000313" key="4">
    <source>
        <dbReference type="EMBL" id="RKF63787.1"/>
    </source>
</evidence>
<dbReference type="Proteomes" id="UP000286134">
    <property type="component" value="Unassembled WGS sequence"/>
</dbReference>
<proteinExistence type="predicted"/>
<dbReference type="AlphaFoldDB" id="A0A420I2A8"/>
<evidence type="ECO:0000259" key="3">
    <source>
        <dbReference type="Pfam" id="PF07910"/>
    </source>
</evidence>
<feature type="region of interest" description="Disordered" evidence="2">
    <location>
        <begin position="134"/>
        <end position="159"/>
    </location>
</feature>
<evidence type="ECO:0000313" key="5">
    <source>
        <dbReference type="Proteomes" id="UP000286134"/>
    </source>
</evidence>
<organism evidence="4 5">
    <name type="scientific">Erysiphe neolycopersici</name>
    <dbReference type="NCBI Taxonomy" id="212602"/>
    <lineage>
        <taxon>Eukaryota</taxon>
        <taxon>Fungi</taxon>
        <taxon>Dikarya</taxon>
        <taxon>Ascomycota</taxon>
        <taxon>Pezizomycotina</taxon>
        <taxon>Leotiomycetes</taxon>
        <taxon>Erysiphales</taxon>
        <taxon>Erysiphaceae</taxon>
        <taxon>Erysiphe</taxon>
    </lineage>
</organism>
<evidence type="ECO:0000256" key="1">
    <source>
        <dbReference type="ARBA" id="ARBA00022801"/>
    </source>
</evidence>
<keyword evidence="5" id="KW-1185">Reference proteome</keyword>
<dbReference type="Pfam" id="PF07910">
    <property type="entry name" value="Peptidase_C78"/>
    <property type="match status" value="1"/>
</dbReference>